<keyword evidence="2" id="KW-0677">Repeat</keyword>
<dbReference type="Gene3D" id="2.160.10.10">
    <property type="entry name" value="Hexapeptide repeat proteins"/>
    <property type="match status" value="2"/>
</dbReference>
<dbReference type="InterPro" id="IPR056729">
    <property type="entry name" value="GMPPB_C"/>
</dbReference>
<dbReference type="PANTHER" id="PTHR43300:SF4">
    <property type="entry name" value="ACYL-[ACYL-CARRIER-PROTEIN]--UDP-N-ACETYLGLUCOSAMINE O-ACYLTRANSFERASE"/>
    <property type="match status" value="1"/>
</dbReference>
<comment type="caution">
    <text evidence="5">The sequence shown here is derived from an EMBL/GenBank/DDBJ whole genome shotgun (WGS) entry which is preliminary data.</text>
</comment>
<protein>
    <submittedName>
        <fullName evidence="5">Transferase</fullName>
    </submittedName>
</protein>
<dbReference type="EMBL" id="VAFM01000001">
    <property type="protein sequence ID" value="TKW61194.1"/>
    <property type="molecule type" value="Genomic_DNA"/>
</dbReference>
<feature type="domain" description="Mannose-1-phosphate guanyltransferase C-terminal" evidence="4">
    <location>
        <begin position="82"/>
        <end position="164"/>
    </location>
</feature>
<dbReference type="GO" id="GO:0016740">
    <property type="term" value="F:transferase activity"/>
    <property type="evidence" value="ECO:0007669"/>
    <property type="project" value="UniProtKB-KW"/>
</dbReference>
<gene>
    <name evidence="5" type="ORF">DI628_00770</name>
</gene>
<dbReference type="Proteomes" id="UP000320948">
    <property type="component" value="Unassembled WGS sequence"/>
</dbReference>
<organism evidence="5 6">
    <name type="scientific">Blastochloris viridis</name>
    <name type="common">Rhodopseudomonas viridis</name>
    <dbReference type="NCBI Taxonomy" id="1079"/>
    <lineage>
        <taxon>Bacteria</taxon>
        <taxon>Pseudomonadati</taxon>
        <taxon>Pseudomonadota</taxon>
        <taxon>Alphaproteobacteria</taxon>
        <taxon>Hyphomicrobiales</taxon>
        <taxon>Blastochloridaceae</taxon>
        <taxon>Blastochloris</taxon>
    </lineage>
</organism>
<dbReference type="Pfam" id="PF00132">
    <property type="entry name" value="Hexapep"/>
    <property type="match status" value="2"/>
</dbReference>
<evidence type="ECO:0000256" key="2">
    <source>
        <dbReference type="ARBA" id="ARBA00022737"/>
    </source>
</evidence>
<evidence type="ECO:0000256" key="1">
    <source>
        <dbReference type="ARBA" id="ARBA00007274"/>
    </source>
</evidence>
<accession>A0A6N4RDS3</accession>
<evidence type="ECO:0000313" key="6">
    <source>
        <dbReference type="Proteomes" id="UP000320948"/>
    </source>
</evidence>
<keyword evidence="3" id="KW-0012">Acyltransferase</keyword>
<dbReference type="PANTHER" id="PTHR43300">
    <property type="entry name" value="ACETYLTRANSFERASE"/>
    <property type="match status" value="1"/>
</dbReference>
<dbReference type="SUPFAM" id="SSF51161">
    <property type="entry name" value="Trimeric LpxA-like enzymes"/>
    <property type="match status" value="1"/>
</dbReference>
<comment type="similarity">
    <text evidence="1">Belongs to the transferase hexapeptide repeat family.</text>
</comment>
<dbReference type="Pfam" id="PF25087">
    <property type="entry name" value="GMPPB_C"/>
    <property type="match status" value="1"/>
</dbReference>
<dbReference type="InterPro" id="IPR011004">
    <property type="entry name" value="Trimer_LpxA-like_sf"/>
</dbReference>
<reference evidence="5 6" key="1">
    <citation type="journal article" date="2017" name="Nat. Commun.">
        <title>In situ click chemistry generation of cyclooxygenase-2 inhibitors.</title>
        <authorList>
            <person name="Bhardwaj A."/>
            <person name="Kaur J."/>
            <person name="Wuest M."/>
            <person name="Wuest F."/>
        </authorList>
    </citation>
    <scope>NUCLEOTIDE SEQUENCE [LARGE SCALE GENOMIC DNA]</scope>
    <source>
        <strain evidence="5">S2_018_000_R2_106</strain>
    </source>
</reference>
<name>A0A6N4RDS3_BLAVI</name>
<evidence type="ECO:0000256" key="3">
    <source>
        <dbReference type="ARBA" id="ARBA00023315"/>
    </source>
</evidence>
<evidence type="ECO:0000313" key="5">
    <source>
        <dbReference type="EMBL" id="TKW61194.1"/>
    </source>
</evidence>
<proteinExistence type="inferred from homology"/>
<dbReference type="CDD" id="cd03358">
    <property type="entry name" value="LbH_WxcM_N_like"/>
    <property type="match status" value="1"/>
</dbReference>
<dbReference type="InterPro" id="IPR001451">
    <property type="entry name" value="Hexapep"/>
</dbReference>
<dbReference type="AlphaFoldDB" id="A0A6N4RDS3"/>
<sequence>MSYIHPTAITEGATIGENCRIGAYAVLKSGCVIGNGTIVHEHVVIGENVTIGENTEIFPFTLLGKEPKGAGALARQPVFEKRITIGDSCAIGPSAILFYDVTIGSNTLIGDGASIREKCTVGSKCIISRYVTVNYNTTIGNRTKVMDGTHITGNCTIGDDVFVSLLVGSANDNHIGQAGYDDDRVKGPQIHNGAAIGAGAMLLPNTIIGEKALVAAGAVVTKNVEAGTVVAGVPAKPRA</sequence>
<keyword evidence="5" id="KW-0808">Transferase</keyword>
<evidence type="ECO:0000259" key="4">
    <source>
        <dbReference type="Pfam" id="PF25087"/>
    </source>
</evidence>
<dbReference type="InterPro" id="IPR050179">
    <property type="entry name" value="Trans_hexapeptide_repeat"/>
</dbReference>